<dbReference type="Gene3D" id="1.20.1070.10">
    <property type="entry name" value="Rhodopsin 7-helix transmembrane proteins"/>
    <property type="match status" value="1"/>
</dbReference>
<gene>
    <name evidence="9" type="ORF">A6R68_12163</name>
</gene>
<dbReference type="AlphaFoldDB" id="A0A1A6H5Z1"/>
<feature type="non-terminal residue" evidence="9">
    <location>
        <position position="63"/>
    </location>
</feature>
<keyword evidence="8" id="KW-0812">Transmembrane</keyword>
<dbReference type="InterPro" id="IPR002120">
    <property type="entry name" value="TRH_rcpt_1"/>
</dbReference>
<evidence type="ECO:0000256" key="2">
    <source>
        <dbReference type="ARBA" id="ARBA00022475"/>
    </source>
</evidence>
<keyword evidence="10" id="KW-1185">Reference proteome</keyword>
<accession>A0A1A6H5Z1</accession>
<dbReference type="EMBL" id="LZPO01049378">
    <property type="protein sequence ID" value="OBS73260.1"/>
    <property type="molecule type" value="Genomic_DNA"/>
</dbReference>
<dbReference type="SUPFAM" id="SSF81321">
    <property type="entry name" value="Family A G protein-coupled receptor-like"/>
    <property type="match status" value="1"/>
</dbReference>
<keyword evidence="8" id="KW-1133">Transmembrane helix</keyword>
<dbReference type="STRING" id="56216.A0A1A6H5Z1"/>
<dbReference type="Proteomes" id="UP000092124">
    <property type="component" value="Unassembled WGS sequence"/>
</dbReference>
<dbReference type="GO" id="GO:0005886">
    <property type="term" value="C:plasma membrane"/>
    <property type="evidence" value="ECO:0007669"/>
    <property type="project" value="UniProtKB-SubCell"/>
</dbReference>
<evidence type="ECO:0008006" key="11">
    <source>
        <dbReference type="Google" id="ProtNLM"/>
    </source>
</evidence>
<evidence type="ECO:0000256" key="6">
    <source>
        <dbReference type="ARBA" id="ARBA00023180"/>
    </source>
</evidence>
<dbReference type="PANTHER" id="PTHR46061:SF2">
    <property type="entry name" value="THYROTROPIN-RELEASING HORMONE RECEPTOR"/>
    <property type="match status" value="1"/>
</dbReference>
<protein>
    <recommendedName>
        <fullName evidence="11">Thyrotropin-releasing hormone receptor</fullName>
    </recommendedName>
</protein>
<evidence type="ECO:0000256" key="5">
    <source>
        <dbReference type="ARBA" id="ARBA00023170"/>
    </source>
</evidence>
<reference evidence="9 10" key="1">
    <citation type="submission" date="2016-06" db="EMBL/GenBank/DDBJ databases">
        <title>The Draft Genome Sequence and Annotation of the Desert Woodrat Neotoma lepida.</title>
        <authorList>
            <person name="Campbell M."/>
            <person name="Oakeson K.F."/>
            <person name="Yandell M."/>
            <person name="Halpert J.R."/>
            <person name="Dearing D."/>
        </authorList>
    </citation>
    <scope>NUCLEOTIDE SEQUENCE [LARGE SCALE GENOMIC DNA]</scope>
    <source>
        <strain evidence="9">417</strain>
        <tissue evidence="9">Liver</tissue>
    </source>
</reference>
<keyword evidence="8" id="KW-0472">Membrane</keyword>
<keyword evidence="2" id="KW-1003">Cell membrane</keyword>
<keyword evidence="6" id="KW-0325">Glycoprotein</keyword>
<proteinExistence type="predicted"/>
<evidence type="ECO:0000256" key="8">
    <source>
        <dbReference type="SAM" id="Phobius"/>
    </source>
</evidence>
<dbReference type="GO" id="GO:0004997">
    <property type="term" value="F:thyrotropin-releasing hormone receptor activity"/>
    <property type="evidence" value="ECO:0007669"/>
    <property type="project" value="InterPro"/>
</dbReference>
<evidence type="ECO:0000256" key="3">
    <source>
        <dbReference type="ARBA" id="ARBA00023040"/>
    </source>
</evidence>
<dbReference type="GO" id="GO:0007200">
    <property type="term" value="P:phospholipase C-activating G protein-coupled receptor signaling pathway"/>
    <property type="evidence" value="ECO:0007669"/>
    <property type="project" value="TreeGrafter"/>
</dbReference>
<feature type="transmembrane region" description="Helical" evidence="8">
    <location>
        <begin position="26"/>
        <end position="50"/>
    </location>
</feature>
<sequence length="63" mass="7032">MENETLSEVNQTELQPQAAVTLEYQVVTILLVLIICGLGIVGNIMVVLVVMRTKHMRTPTNCY</sequence>
<keyword evidence="7" id="KW-0807">Transducer</keyword>
<evidence type="ECO:0000313" key="10">
    <source>
        <dbReference type="Proteomes" id="UP000092124"/>
    </source>
</evidence>
<dbReference type="PRINTS" id="PR00751">
    <property type="entry name" value="THYROLIBRINR"/>
</dbReference>
<keyword evidence="5" id="KW-0675">Receptor</keyword>
<evidence type="ECO:0000256" key="4">
    <source>
        <dbReference type="ARBA" id="ARBA00023157"/>
    </source>
</evidence>
<organism evidence="9 10">
    <name type="scientific">Neotoma lepida</name>
    <name type="common">Desert woodrat</name>
    <dbReference type="NCBI Taxonomy" id="56216"/>
    <lineage>
        <taxon>Eukaryota</taxon>
        <taxon>Metazoa</taxon>
        <taxon>Chordata</taxon>
        <taxon>Craniata</taxon>
        <taxon>Vertebrata</taxon>
        <taxon>Euteleostomi</taxon>
        <taxon>Mammalia</taxon>
        <taxon>Eutheria</taxon>
        <taxon>Euarchontoglires</taxon>
        <taxon>Glires</taxon>
        <taxon>Rodentia</taxon>
        <taxon>Myomorpha</taxon>
        <taxon>Muroidea</taxon>
        <taxon>Cricetidae</taxon>
        <taxon>Neotominae</taxon>
        <taxon>Neotoma</taxon>
    </lineage>
</organism>
<evidence type="ECO:0000256" key="1">
    <source>
        <dbReference type="ARBA" id="ARBA00004651"/>
    </source>
</evidence>
<keyword evidence="3" id="KW-0297">G-protein coupled receptor</keyword>
<name>A0A1A6H5Z1_NEOLE</name>
<comment type="subcellular location">
    <subcellularLocation>
        <location evidence="1">Cell membrane</location>
        <topology evidence="1">Multi-pass membrane protein</topology>
    </subcellularLocation>
</comment>
<evidence type="ECO:0000313" key="9">
    <source>
        <dbReference type="EMBL" id="OBS73260.1"/>
    </source>
</evidence>
<comment type="caution">
    <text evidence="9">The sequence shown here is derived from an EMBL/GenBank/DDBJ whole genome shotgun (WGS) entry which is preliminary data.</text>
</comment>
<evidence type="ECO:0000256" key="7">
    <source>
        <dbReference type="ARBA" id="ARBA00023224"/>
    </source>
</evidence>
<dbReference type="PANTHER" id="PTHR46061">
    <property type="entry name" value="THYROTROPIN-RELEASING HORMONE RECEPTOR"/>
    <property type="match status" value="1"/>
</dbReference>
<keyword evidence="4" id="KW-1015">Disulfide bond</keyword>